<dbReference type="EMBL" id="AEOI02000009">
    <property type="protein sequence ID" value="ESW97304.1"/>
    <property type="molecule type" value="Genomic_DNA"/>
</dbReference>
<feature type="region of interest" description="Disordered" evidence="1">
    <location>
        <begin position="25"/>
        <end position="85"/>
    </location>
</feature>
<keyword evidence="2" id="KW-0732">Signal</keyword>
<dbReference type="AlphaFoldDB" id="W1QA75"/>
<evidence type="ECO:0000256" key="1">
    <source>
        <dbReference type="SAM" id="MobiDB-lite"/>
    </source>
</evidence>
<dbReference type="GeneID" id="25770869"/>
<dbReference type="HOGENOM" id="CLU_2513204_0_0_1"/>
<evidence type="ECO:0000313" key="4">
    <source>
        <dbReference type="Proteomes" id="UP000008673"/>
    </source>
</evidence>
<keyword evidence="4" id="KW-1185">Reference proteome</keyword>
<feature type="compositionally biased region" description="Acidic residues" evidence="1">
    <location>
        <begin position="37"/>
        <end position="85"/>
    </location>
</feature>
<dbReference type="Proteomes" id="UP000008673">
    <property type="component" value="Unassembled WGS sequence"/>
</dbReference>
<feature type="signal peptide" evidence="2">
    <location>
        <begin position="1"/>
        <end position="27"/>
    </location>
</feature>
<name>W1QA75_OGAPD</name>
<protein>
    <recommendedName>
        <fullName evidence="5">Secreted protein</fullName>
    </recommendedName>
</protein>
<comment type="caution">
    <text evidence="3">The sequence shown here is derived from an EMBL/GenBank/DDBJ whole genome shotgun (WGS) entry which is preliminary data.</text>
</comment>
<evidence type="ECO:0000313" key="3">
    <source>
        <dbReference type="EMBL" id="ESW97304.1"/>
    </source>
</evidence>
<feature type="chain" id="PRO_5004808902" description="Secreted protein" evidence="2">
    <location>
        <begin position="28"/>
        <end position="85"/>
    </location>
</feature>
<accession>W1QA75</accession>
<gene>
    <name evidence="3" type="ORF">HPODL_01406</name>
</gene>
<sequence>MRIESIKLFGWACTYLFCAAHVLNTSSEKPEEKGQPDEYEDWVDSPDDDILEEDEGVAPLDDDDDYDYDDDGDGDDDADDDYYED</sequence>
<evidence type="ECO:0000256" key="2">
    <source>
        <dbReference type="SAM" id="SignalP"/>
    </source>
</evidence>
<reference evidence="3 4" key="1">
    <citation type="journal article" date="2013" name="BMC Genomics">
        <title>Genome sequence and analysis of methylotrophic yeast Hansenula polymorpha DL1.</title>
        <authorList>
            <person name="Ravin N.V."/>
            <person name="Eldarov M.A."/>
            <person name="Kadnikov V.V."/>
            <person name="Beletsky A.V."/>
            <person name="Schneider J."/>
            <person name="Mardanova E.S."/>
            <person name="Smekalova E.M."/>
            <person name="Zvereva M.I."/>
            <person name="Dontsova O.A."/>
            <person name="Mardanov A.V."/>
            <person name="Skryabin K.G."/>
        </authorList>
    </citation>
    <scope>NUCLEOTIDE SEQUENCE [LARGE SCALE GENOMIC DNA]</scope>
    <source>
        <strain evidence="4">ATCC 26012 / BCRC 20466 / JCM 22074 / NRRL Y-7560 / DL-1</strain>
    </source>
</reference>
<organism evidence="3 4">
    <name type="scientific">Ogataea parapolymorpha (strain ATCC 26012 / BCRC 20466 / JCM 22074 / NRRL Y-7560 / DL-1)</name>
    <name type="common">Yeast</name>
    <name type="synonym">Hansenula polymorpha</name>
    <dbReference type="NCBI Taxonomy" id="871575"/>
    <lineage>
        <taxon>Eukaryota</taxon>
        <taxon>Fungi</taxon>
        <taxon>Dikarya</taxon>
        <taxon>Ascomycota</taxon>
        <taxon>Saccharomycotina</taxon>
        <taxon>Pichiomycetes</taxon>
        <taxon>Pichiales</taxon>
        <taxon>Pichiaceae</taxon>
        <taxon>Ogataea</taxon>
    </lineage>
</organism>
<dbReference type="KEGG" id="opa:HPODL_01406"/>
<evidence type="ECO:0008006" key="5">
    <source>
        <dbReference type="Google" id="ProtNLM"/>
    </source>
</evidence>
<proteinExistence type="predicted"/>
<dbReference type="RefSeq" id="XP_013933389.1">
    <property type="nucleotide sequence ID" value="XM_014077914.1"/>
</dbReference>